<name>A0A174KYM4_9FIRM</name>
<sequence length="197" mass="21750">MKRKFLEDLGLEKEAIDKIMAENDNDVNAAKAEYDSMKQERDTMAAQVAERDKQLETLKNSTGDMEALKQQIITLQADNQAAKEKYDADMKELKLSTAIRLALGESAQDSDLVAGLFDKSKLILSDDGKVTGLEEQLKSLKKEKAFLFKEEKPAQVQIKGGKPAEGAGTPPADKKPSEMTYSEMCKYLETNPGAAIE</sequence>
<dbReference type="EMBL" id="CYZE01000019">
    <property type="protein sequence ID" value="CUP14389.1"/>
    <property type="molecule type" value="Genomic_DNA"/>
</dbReference>
<feature type="coiled-coil region" evidence="1">
    <location>
        <begin position="20"/>
        <end position="85"/>
    </location>
</feature>
<gene>
    <name evidence="3" type="ORF">ERS852407_05100</name>
</gene>
<organism evidence="3 4">
    <name type="scientific">Hungatella hathewayi</name>
    <dbReference type="NCBI Taxonomy" id="154046"/>
    <lineage>
        <taxon>Bacteria</taxon>
        <taxon>Bacillati</taxon>
        <taxon>Bacillota</taxon>
        <taxon>Clostridia</taxon>
        <taxon>Lachnospirales</taxon>
        <taxon>Lachnospiraceae</taxon>
        <taxon>Hungatella</taxon>
    </lineage>
</organism>
<keyword evidence="1" id="KW-0175">Coiled coil</keyword>
<dbReference type="Pfam" id="PF06810">
    <property type="entry name" value="Phage_scaffold"/>
    <property type="match status" value="1"/>
</dbReference>
<evidence type="ECO:0000256" key="2">
    <source>
        <dbReference type="SAM" id="MobiDB-lite"/>
    </source>
</evidence>
<dbReference type="InterPro" id="IPR009636">
    <property type="entry name" value="SCAF"/>
</dbReference>
<reference evidence="3 4" key="1">
    <citation type="submission" date="2015-09" db="EMBL/GenBank/DDBJ databases">
        <authorList>
            <consortium name="Pathogen Informatics"/>
        </authorList>
    </citation>
    <scope>NUCLEOTIDE SEQUENCE [LARGE SCALE GENOMIC DNA]</scope>
    <source>
        <strain evidence="3 4">2789STDY5608850</strain>
    </source>
</reference>
<dbReference type="Proteomes" id="UP000095651">
    <property type="component" value="Unassembled WGS sequence"/>
</dbReference>
<dbReference type="Gene3D" id="1.20.5.340">
    <property type="match status" value="1"/>
</dbReference>
<dbReference type="RefSeq" id="WP_055659440.1">
    <property type="nucleotide sequence ID" value="NZ_CABIXC010000019.1"/>
</dbReference>
<proteinExistence type="predicted"/>
<evidence type="ECO:0000313" key="4">
    <source>
        <dbReference type="Proteomes" id="UP000095651"/>
    </source>
</evidence>
<protein>
    <submittedName>
        <fullName evidence="3">Phage minor structural protein GP20</fullName>
    </submittedName>
</protein>
<evidence type="ECO:0000313" key="3">
    <source>
        <dbReference type="EMBL" id="CUP14389.1"/>
    </source>
</evidence>
<dbReference type="AlphaFoldDB" id="A0A174KYM4"/>
<accession>A0A174KYM4</accession>
<feature type="region of interest" description="Disordered" evidence="2">
    <location>
        <begin position="156"/>
        <end position="183"/>
    </location>
</feature>
<evidence type="ECO:0000256" key="1">
    <source>
        <dbReference type="SAM" id="Coils"/>
    </source>
</evidence>